<reference evidence="2 3" key="1">
    <citation type="submission" date="2019-08" db="EMBL/GenBank/DDBJ databases">
        <authorList>
            <person name="Alioto T."/>
            <person name="Alioto T."/>
            <person name="Gomez Garrido J."/>
        </authorList>
    </citation>
    <scope>NUCLEOTIDE SEQUENCE [LARGE SCALE GENOMIC DNA]</scope>
</reference>
<keyword evidence="1" id="KW-0732">Signal</keyword>
<proteinExistence type="predicted"/>
<evidence type="ECO:0000313" key="2">
    <source>
        <dbReference type="EMBL" id="VVC28894.1"/>
    </source>
</evidence>
<keyword evidence="3" id="KW-1185">Reference proteome</keyword>
<feature type="chain" id="PRO_5022862354" evidence="1">
    <location>
        <begin position="21"/>
        <end position="74"/>
    </location>
</feature>
<dbReference type="AlphaFoldDB" id="A0A5E4MBX7"/>
<gene>
    <name evidence="2" type="ORF">CINCED_3A001150</name>
</gene>
<name>A0A5E4MBX7_9HEMI</name>
<evidence type="ECO:0000313" key="3">
    <source>
        <dbReference type="Proteomes" id="UP000325440"/>
    </source>
</evidence>
<protein>
    <submittedName>
        <fullName evidence="2">Uncharacterized protein</fullName>
    </submittedName>
</protein>
<accession>A0A5E4MBX7</accession>
<organism evidence="2 3">
    <name type="scientific">Cinara cedri</name>
    <dbReference type="NCBI Taxonomy" id="506608"/>
    <lineage>
        <taxon>Eukaryota</taxon>
        <taxon>Metazoa</taxon>
        <taxon>Ecdysozoa</taxon>
        <taxon>Arthropoda</taxon>
        <taxon>Hexapoda</taxon>
        <taxon>Insecta</taxon>
        <taxon>Pterygota</taxon>
        <taxon>Neoptera</taxon>
        <taxon>Paraneoptera</taxon>
        <taxon>Hemiptera</taxon>
        <taxon>Sternorrhyncha</taxon>
        <taxon>Aphidomorpha</taxon>
        <taxon>Aphidoidea</taxon>
        <taxon>Aphididae</taxon>
        <taxon>Lachninae</taxon>
        <taxon>Cinara</taxon>
    </lineage>
</organism>
<feature type="signal peptide" evidence="1">
    <location>
        <begin position="1"/>
        <end position="20"/>
    </location>
</feature>
<sequence length="74" mass="8077">MKTIVFLLIASLLVIHEVRGTDVTISKPGDPTCASCVTMKYEIKCGKSWKNPDNSVTDKCNDCSFNCKCDTATS</sequence>
<evidence type="ECO:0000256" key="1">
    <source>
        <dbReference type="SAM" id="SignalP"/>
    </source>
</evidence>
<dbReference type="Proteomes" id="UP000325440">
    <property type="component" value="Unassembled WGS sequence"/>
</dbReference>
<dbReference type="EMBL" id="CABPRJ010000485">
    <property type="protein sequence ID" value="VVC28894.1"/>
    <property type="molecule type" value="Genomic_DNA"/>
</dbReference>